<organism evidence="2 3">
    <name type="scientific">Protopolystoma xenopodis</name>
    <dbReference type="NCBI Taxonomy" id="117903"/>
    <lineage>
        <taxon>Eukaryota</taxon>
        <taxon>Metazoa</taxon>
        <taxon>Spiralia</taxon>
        <taxon>Lophotrochozoa</taxon>
        <taxon>Platyhelminthes</taxon>
        <taxon>Monogenea</taxon>
        <taxon>Polyopisthocotylea</taxon>
        <taxon>Polystomatidea</taxon>
        <taxon>Polystomatidae</taxon>
        <taxon>Protopolystoma</taxon>
    </lineage>
</organism>
<evidence type="ECO:0000313" key="3">
    <source>
        <dbReference type="Proteomes" id="UP000784294"/>
    </source>
</evidence>
<dbReference type="AlphaFoldDB" id="A0A448XK33"/>
<evidence type="ECO:0000313" key="2">
    <source>
        <dbReference type="EMBL" id="VEL38502.1"/>
    </source>
</evidence>
<dbReference type="EMBL" id="CAAALY010258100">
    <property type="protein sequence ID" value="VEL38502.1"/>
    <property type="molecule type" value="Genomic_DNA"/>
</dbReference>
<keyword evidence="3" id="KW-1185">Reference proteome</keyword>
<name>A0A448XK33_9PLAT</name>
<feature type="region of interest" description="Disordered" evidence="1">
    <location>
        <begin position="46"/>
        <end position="66"/>
    </location>
</feature>
<sequence>MTSSNQRGAVVEFLIAHVHEIFPLDTPIRLSEIASEDDSRLLERAEQKRRQLQPTPDGQEAGVDATGSDFIKIGSLFS</sequence>
<reference evidence="2" key="1">
    <citation type="submission" date="2018-11" db="EMBL/GenBank/DDBJ databases">
        <authorList>
            <consortium name="Pathogen Informatics"/>
        </authorList>
    </citation>
    <scope>NUCLEOTIDE SEQUENCE</scope>
</reference>
<dbReference type="Proteomes" id="UP000784294">
    <property type="component" value="Unassembled WGS sequence"/>
</dbReference>
<accession>A0A448XK33</accession>
<proteinExistence type="predicted"/>
<gene>
    <name evidence="2" type="ORF">PXEA_LOCUS31942</name>
</gene>
<protein>
    <submittedName>
        <fullName evidence="2">Uncharacterized protein</fullName>
    </submittedName>
</protein>
<evidence type="ECO:0000256" key="1">
    <source>
        <dbReference type="SAM" id="MobiDB-lite"/>
    </source>
</evidence>
<comment type="caution">
    <text evidence="2">The sequence shown here is derived from an EMBL/GenBank/DDBJ whole genome shotgun (WGS) entry which is preliminary data.</text>
</comment>